<dbReference type="InterPro" id="IPR004675">
    <property type="entry name" value="AhpD_core"/>
</dbReference>
<protein>
    <submittedName>
        <fullName evidence="2">Carboxymuconolactone decarboxylase family protein</fullName>
    </submittedName>
</protein>
<dbReference type="InterPro" id="IPR003779">
    <property type="entry name" value="CMD-like"/>
</dbReference>
<name>A0ABT4UUA8_9PSEU</name>
<keyword evidence="3" id="KW-1185">Reference proteome</keyword>
<dbReference type="InterPro" id="IPR029032">
    <property type="entry name" value="AhpD-like"/>
</dbReference>
<dbReference type="Proteomes" id="UP001210380">
    <property type="component" value="Unassembled WGS sequence"/>
</dbReference>
<evidence type="ECO:0000313" key="2">
    <source>
        <dbReference type="EMBL" id="MDA3624632.1"/>
    </source>
</evidence>
<evidence type="ECO:0000259" key="1">
    <source>
        <dbReference type="Pfam" id="PF02627"/>
    </source>
</evidence>
<proteinExistence type="predicted"/>
<gene>
    <name evidence="2" type="ORF">OU415_04220</name>
</gene>
<dbReference type="RefSeq" id="WP_270947201.1">
    <property type="nucleotide sequence ID" value="NZ_JAQGLA010000004.1"/>
</dbReference>
<dbReference type="SUPFAM" id="SSF69118">
    <property type="entry name" value="AhpD-like"/>
    <property type="match status" value="1"/>
</dbReference>
<reference evidence="2 3" key="1">
    <citation type="submission" date="2022-11" db="EMBL/GenBank/DDBJ databases">
        <title>Draft genome sequence of Saccharopolyspora sp. WRP15-2 isolated from rhizosphere soils of wild rice in Thailand.</title>
        <authorList>
            <person name="Duangmal K."/>
            <person name="Kammanee S."/>
            <person name="Muangham S."/>
        </authorList>
    </citation>
    <scope>NUCLEOTIDE SEQUENCE [LARGE SCALE GENOMIC DNA]</scope>
    <source>
        <strain evidence="2 3">WRP15-2</strain>
    </source>
</reference>
<dbReference type="NCBIfam" id="TIGR00778">
    <property type="entry name" value="ahpD_dom"/>
    <property type="match status" value="1"/>
</dbReference>
<sequence>MTEVISPRFDIAGTTPTTFTALHQLTRDAEDLARQSGLDIKLIELVRLRASQINGCEYCQDMHSRQALERGESELRLRELANWADSAHFTEAERAALRLTESITRLSGGVPDADYDPAAEHFDQTQLVCLVWTVSLINTYNRLAVAGRA</sequence>
<comment type="caution">
    <text evidence="2">The sequence shown here is derived from an EMBL/GenBank/DDBJ whole genome shotgun (WGS) entry which is preliminary data.</text>
</comment>
<dbReference type="PANTHER" id="PTHR34846">
    <property type="entry name" value="4-CARBOXYMUCONOLACTONE DECARBOXYLASE FAMILY PROTEIN (AFU_ORTHOLOGUE AFUA_6G11590)"/>
    <property type="match status" value="1"/>
</dbReference>
<dbReference type="Gene3D" id="1.20.1290.10">
    <property type="entry name" value="AhpD-like"/>
    <property type="match status" value="1"/>
</dbReference>
<dbReference type="Pfam" id="PF02627">
    <property type="entry name" value="CMD"/>
    <property type="match status" value="1"/>
</dbReference>
<dbReference type="EMBL" id="JAQGLA010000004">
    <property type="protein sequence ID" value="MDA3624632.1"/>
    <property type="molecule type" value="Genomic_DNA"/>
</dbReference>
<accession>A0ABT4UUA8</accession>
<organism evidence="2 3">
    <name type="scientific">Saccharopolyspora oryzae</name>
    <dbReference type="NCBI Taxonomy" id="2997343"/>
    <lineage>
        <taxon>Bacteria</taxon>
        <taxon>Bacillati</taxon>
        <taxon>Actinomycetota</taxon>
        <taxon>Actinomycetes</taxon>
        <taxon>Pseudonocardiales</taxon>
        <taxon>Pseudonocardiaceae</taxon>
        <taxon>Saccharopolyspora</taxon>
    </lineage>
</organism>
<evidence type="ECO:0000313" key="3">
    <source>
        <dbReference type="Proteomes" id="UP001210380"/>
    </source>
</evidence>
<dbReference type="PANTHER" id="PTHR34846:SF10">
    <property type="entry name" value="CYTOPLASMIC PROTEIN"/>
    <property type="match status" value="1"/>
</dbReference>
<feature type="domain" description="Carboxymuconolactone decarboxylase-like" evidence="1">
    <location>
        <begin position="29"/>
        <end position="101"/>
    </location>
</feature>